<gene>
    <name evidence="2" type="ORF">COZ40_00150</name>
</gene>
<name>A0A2M7LLT8_9BACT</name>
<proteinExistence type="predicted"/>
<dbReference type="PROSITE" id="PS50878">
    <property type="entry name" value="RT_POL"/>
    <property type="match status" value="1"/>
</dbReference>
<dbReference type="SUPFAM" id="SSF56672">
    <property type="entry name" value="DNA/RNA polymerases"/>
    <property type="match status" value="1"/>
</dbReference>
<dbReference type="InterPro" id="IPR000477">
    <property type="entry name" value="RT_dom"/>
</dbReference>
<dbReference type="PANTHER" id="PTHR34047:SF3">
    <property type="entry name" value="BLR2052 PROTEIN"/>
    <property type="match status" value="1"/>
</dbReference>
<feature type="non-terminal residue" evidence="2">
    <location>
        <position position="1"/>
    </location>
</feature>
<dbReference type="AlphaFoldDB" id="A0A2M7LLT8"/>
<reference evidence="3" key="1">
    <citation type="submission" date="2017-09" db="EMBL/GenBank/DDBJ databases">
        <title>Depth-based differentiation of microbial function through sediment-hosted aquifers and enrichment of novel symbionts in the deep terrestrial subsurface.</title>
        <authorList>
            <person name="Probst A.J."/>
            <person name="Ladd B."/>
            <person name="Jarett J.K."/>
            <person name="Geller-Mcgrath D.E."/>
            <person name="Sieber C.M.K."/>
            <person name="Emerson J.B."/>
            <person name="Anantharaman K."/>
            <person name="Thomas B.C."/>
            <person name="Malmstrom R."/>
            <person name="Stieglmeier M."/>
            <person name="Klingl A."/>
            <person name="Woyke T."/>
            <person name="Ryan C.M."/>
            <person name="Banfield J.F."/>
        </authorList>
    </citation>
    <scope>NUCLEOTIDE SEQUENCE [LARGE SCALE GENOMIC DNA]</scope>
</reference>
<evidence type="ECO:0000313" key="3">
    <source>
        <dbReference type="Proteomes" id="UP000228500"/>
    </source>
</evidence>
<keyword evidence="2" id="KW-0695">RNA-directed DNA polymerase</keyword>
<dbReference type="InterPro" id="IPR043128">
    <property type="entry name" value="Rev_trsase/Diguanyl_cyclase"/>
</dbReference>
<sequence>PVQKKSGELVPKQGKGTPQGGVISPLLANLFLHYAMDKWLELKHKSVNFVRYADDAIIHCKSKAHAEWLLGKLRERLEACGLELHPEKTKLVYCRDYRRHDNHPIVKFDFLGYSFQPRTTKSPKTG</sequence>
<feature type="domain" description="Reverse transcriptase" evidence="1">
    <location>
        <begin position="1"/>
        <end position="115"/>
    </location>
</feature>
<accession>A0A2M7LLT8</accession>
<dbReference type="InterPro" id="IPR051083">
    <property type="entry name" value="GrpII_Intron_Splice-Mob/Def"/>
</dbReference>
<keyword evidence="2" id="KW-0808">Transferase</keyword>
<organism evidence="2 3">
    <name type="scientific">Candidatus Roizmanbacteria bacterium CG_4_10_14_3_um_filter_39_13</name>
    <dbReference type="NCBI Taxonomy" id="1974831"/>
    <lineage>
        <taxon>Bacteria</taxon>
        <taxon>Candidatus Roizmaniibacteriota</taxon>
    </lineage>
</organism>
<evidence type="ECO:0000313" key="2">
    <source>
        <dbReference type="EMBL" id="PIX69028.1"/>
    </source>
</evidence>
<dbReference type="Pfam" id="PF00078">
    <property type="entry name" value="RVT_1"/>
    <property type="match status" value="1"/>
</dbReference>
<dbReference type="Gene3D" id="3.30.70.270">
    <property type="match status" value="1"/>
</dbReference>
<dbReference type="GO" id="GO:0003964">
    <property type="term" value="F:RNA-directed DNA polymerase activity"/>
    <property type="evidence" value="ECO:0007669"/>
    <property type="project" value="UniProtKB-KW"/>
</dbReference>
<dbReference type="CDD" id="cd01651">
    <property type="entry name" value="RT_G2_intron"/>
    <property type="match status" value="1"/>
</dbReference>
<dbReference type="Proteomes" id="UP000228500">
    <property type="component" value="Unassembled WGS sequence"/>
</dbReference>
<feature type="non-terminal residue" evidence="2">
    <location>
        <position position="126"/>
    </location>
</feature>
<evidence type="ECO:0000259" key="1">
    <source>
        <dbReference type="PROSITE" id="PS50878"/>
    </source>
</evidence>
<comment type="caution">
    <text evidence="2">The sequence shown here is derived from an EMBL/GenBank/DDBJ whole genome shotgun (WGS) entry which is preliminary data.</text>
</comment>
<dbReference type="PANTHER" id="PTHR34047">
    <property type="entry name" value="NUCLEAR INTRON MATURASE 1, MITOCHONDRIAL-RELATED"/>
    <property type="match status" value="1"/>
</dbReference>
<dbReference type="InterPro" id="IPR043502">
    <property type="entry name" value="DNA/RNA_pol_sf"/>
</dbReference>
<keyword evidence="2" id="KW-0548">Nucleotidyltransferase</keyword>
<dbReference type="EMBL" id="PFJH01000006">
    <property type="protein sequence ID" value="PIX69028.1"/>
    <property type="molecule type" value="Genomic_DNA"/>
</dbReference>
<protein>
    <submittedName>
        <fullName evidence="2">Group II intron reverse transcriptase/maturase</fullName>
    </submittedName>
</protein>